<proteinExistence type="predicted"/>
<dbReference type="PANTHER" id="PTHR34094">
    <property type="match status" value="1"/>
</dbReference>
<evidence type="ECO:0000256" key="1">
    <source>
        <dbReference type="SAM" id="MobiDB-lite"/>
    </source>
</evidence>
<dbReference type="RefSeq" id="WP_344028244.1">
    <property type="nucleotide sequence ID" value="NZ_BAAAJK010000049.1"/>
</dbReference>
<evidence type="ECO:0000313" key="4">
    <source>
        <dbReference type="Proteomes" id="UP001501414"/>
    </source>
</evidence>
<evidence type="ECO:0000313" key="3">
    <source>
        <dbReference type="EMBL" id="GAA1400208.1"/>
    </source>
</evidence>
<dbReference type="Proteomes" id="UP001501414">
    <property type="component" value="Unassembled WGS sequence"/>
</dbReference>
<dbReference type="Pfam" id="PF13349">
    <property type="entry name" value="DUF4097"/>
    <property type="match status" value="1"/>
</dbReference>
<dbReference type="InterPro" id="IPR025164">
    <property type="entry name" value="Toastrack_DUF4097"/>
</dbReference>
<feature type="region of interest" description="Disordered" evidence="1">
    <location>
        <begin position="1"/>
        <end position="28"/>
    </location>
</feature>
<name>A0ABN1Y7P6_9PSEU</name>
<reference evidence="3 4" key="1">
    <citation type="journal article" date="2019" name="Int. J. Syst. Evol. Microbiol.">
        <title>The Global Catalogue of Microorganisms (GCM) 10K type strain sequencing project: providing services to taxonomists for standard genome sequencing and annotation.</title>
        <authorList>
            <consortium name="The Broad Institute Genomics Platform"/>
            <consortium name="The Broad Institute Genome Sequencing Center for Infectious Disease"/>
            <person name="Wu L."/>
            <person name="Ma J."/>
        </authorList>
    </citation>
    <scope>NUCLEOTIDE SEQUENCE [LARGE SCALE GENOMIC DNA]</scope>
    <source>
        <strain evidence="3 4">JCM 11896</strain>
    </source>
</reference>
<sequence>MTDEQNLTDPDAGDTRRERWDSAGPAELEIGIGGGRVRVDLVEDASEVTVEVTTDRGAAPWSGGLGGLLDWIGSSMGGNPPAGGAGWSGRGFDPIVGAPWERSGDPSADALAAVTIEWSDAGRRLVVRGPEEPALSAVPLIVTVSAPAASRPAVRTGAAGVEIDGRASWAAVRTGSGTARVAEVTGDADITTGAGGIDLGSCGGRAQLRTGSGEIEAGSIGGPSRARTGSGDIRIGELTGDLEVRSGSGDVVIADAVSGDVRLSTGSGNVRVGVHSGVAAELDLSTGSGRARSELEVHDGAPGERAVRLSGRTGSGDVLVTRAATITA</sequence>
<accession>A0ABN1Y7P6</accession>
<organism evidence="3 4">
    <name type="scientific">Pseudonocardia kongjuensis</name>
    <dbReference type="NCBI Taxonomy" id="102227"/>
    <lineage>
        <taxon>Bacteria</taxon>
        <taxon>Bacillati</taxon>
        <taxon>Actinomycetota</taxon>
        <taxon>Actinomycetes</taxon>
        <taxon>Pseudonocardiales</taxon>
        <taxon>Pseudonocardiaceae</taxon>
        <taxon>Pseudonocardia</taxon>
    </lineage>
</organism>
<feature type="domain" description="DUF4097" evidence="2">
    <location>
        <begin position="206"/>
        <end position="318"/>
    </location>
</feature>
<gene>
    <name evidence="3" type="ORF">GCM10009613_56860</name>
</gene>
<dbReference type="PANTHER" id="PTHR34094:SF1">
    <property type="entry name" value="PROTEIN FAM185A"/>
    <property type="match status" value="1"/>
</dbReference>
<keyword evidence="4" id="KW-1185">Reference proteome</keyword>
<protein>
    <submittedName>
        <fullName evidence="3">DUF4097 family beta strand repeat-containing protein</fullName>
    </submittedName>
</protein>
<comment type="caution">
    <text evidence="3">The sequence shown here is derived from an EMBL/GenBank/DDBJ whole genome shotgun (WGS) entry which is preliminary data.</text>
</comment>
<dbReference type="EMBL" id="BAAAJK010000049">
    <property type="protein sequence ID" value="GAA1400208.1"/>
    <property type="molecule type" value="Genomic_DNA"/>
</dbReference>
<evidence type="ECO:0000259" key="2">
    <source>
        <dbReference type="Pfam" id="PF13349"/>
    </source>
</evidence>